<sequence length="116" mass="12483">MVTGDNLQTAVTVGKNSGMIPDNSDIILLEACEPEKDLPASLTWKSMAEEQVDWDPTKSKALKISHAGISLSELEASVASPFTSKIPNIQCVPMLIKSTYPFDDCASDSLCFCVVC</sequence>
<dbReference type="GO" id="GO:0019829">
    <property type="term" value="F:ATPase-coupled monoatomic cation transmembrane transporter activity"/>
    <property type="evidence" value="ECO:0007669"/>
    <property type="project" value="TreeGrafter"/>
</dbReference>
<proteinExistence type="predicted"/>
<dbReference type="GO" id="GO:0140358">
    <property type="term" value="F:P-type transmembrane transporter activity"/>
    <property type="evidence" value="ECO:0007669"/>
    <property type="project" value="InterPro"/>
</dbReference>
<protein>
    <recommendedName>
        <fullName evidence="9">Cation-transporting P-type ATPase C-terminal domain-containing protein</fullName>
    </recommendedName>
</protein>
<keyword evidence="5" id="KW-0460">Magnesium</keyword>
<dbReference type="GO" id="GO:0046872">
    <property type="term" value="F:metal ion binding"/>
    <property type="evidence" value="ECO:0007669"/>
    <property type="project" value="UniProtKB-KW"/>
</dbReference>
<dbReference type="PANTHER" id="PTHR45630">
    <property type="entry name" value="CATION-TRANSPORTING ATPASE-RELATED"/>
    <property type="match status" value="1"/>
</dbReference>
<evidence type="ECO:0000256" key="1">
    <source>
        <dbReference type="ARBA" id="ARBA00004141"/>
    </source>
</evidence>
<comment type="subcellular location">
    <subcellularLocation>
        <location evidence="1">Membrane</location>
        <topology evidence="1">Multi-pass membrane protein</topology>
    </subcellularLocation>
</comment>
<dbReference type="GO" id="GO:0031902">
    <property type="term" value="C:late endosome membrane"/>
    <property type="evidence" value="ECO:0007669"/>
    <property type="project" value="TreeGrafter"/>
</dbReference>
<gene>
    <name evidence="7" type="ORF">AB205_0010750</name>
</gene>
<evidence type="ECO:0000256" key="4">
    <source>
        <dbReference type="ARBA" id="ARBA00022840"/>
    </source>
</evidence>
<evidence type="ECO:0008006" key="9">
    <source>
        <dbReference type="Google" id="ProtNLM"/>
    </source>
</evidence>
<dbReference type="Proteomes" id="UP000228934">
    <property type="component" value="Unassembled WGS sequence"/>
</dbReference>
<dbReference type="EMBL" id="KV942005">
    <property type="protein sequence ID" value="PIO27065.1"/>
    <property type="molecule type" value="Genomic_DNA"/>
</dbReference>
<evidence type="ECO:0000256" key="5">
    <source>
        <dbReference type="ARBA" id="ARBA00022842"/>
    </source>
</evidence>
<evidence type="ECO:0000313" key="7">
    <source>
        <dbReference type="EMBL" id="PIO27065.1"/>
    </source>
</evidence>
<keyword evidence="4" id="KW-0067">ATP-binding</keyword>
<feature type="non-terminal residue" evidence="7">
    <location>
        <position position="116"/>
    </location>
</feature>
<accession>A0A2G9RH18</accession>
<keyword evidence="3" id="KW-0547">Nucleotide-binding</keyword>
<evidence type="ECO:0000313" key="8">
    <source>
        <dbReference type="Proteomes" id="UP000228934"/>
    </source>
</evidence>
<evidence type="ECO:0000256" key="2">
    <source>
        <dbReference type="ARBA" id="ARBA00022723"/>
    </source>
</evidence>
<keyword evidence="2" id="KW-0479">Metal-binding</keyword>
<reference evidence="8" key="1">
    <citation type="journal article" date="2017" name="Nat. Commun.">
        <title>The North American bullfrog draft genome provides insight into hormonal regulation of long noncoding RNA.</title>
        <authorList>
            <person name="Hammond S.A."/>
            <person name="Warren R.L."/>
            <person name="Vandervalk B.P."/>
            <person name="Kucuk E."/>
            <person name="Khan H."/>
            <person name="Gibb E.A."/>
            <person name="Pandoh P."/>
            <person name="Kirk H."/>
            <person name="Zhao Y."/>
            <person name="Jones M."/>
            <person name="Mungall A.J."/>
            <person name="Coope R."/>
            <person name="Pleasance S."/>
            <person name="Moore R.A."/>
            <person name="Holt R.A."/>
            <person name="Round J.M."/>
            <person name="Ohora S."/>
            <person name="Walle B.V."/>
            <person name="Veldhoen N."/>
            <person name="Helbing C.C."/>
            <person name="Birol I."/>
        </authorList>
    </citation>
    <scope>NUCLEOTIDE SEQUENCE [LARGE SCALE GENOMIC DNA]</scope>
</reference>
<name>A0A2G9RH18_AQUCT</name>
<dbReference type="GO" id="GO:0015203">
    <property type="term" value="F:polyamine transmembrane transporter activity"/>
    <property type="evidence" value="ECO:0007669"/>
    <property type="project" value="TreeGrafter"/>
</dbReference>
<dbReference type="GO" id="GO:0005524">
    <property type="term" value="F:ATP binding"/>
    <property type="evidence" value="ECO:0007669"/>
    <property type="project" value="UniProtKB-KW"/>
</dbReference>
<keyword evidence="6" id="KW-1278">Translocase</keyword>
<dbReference type="PANTHER" id="PTHR45630:SF1">
    <property type="entry name" value="CATION-TRANSPORTING ATPASE 13A4-RELATED"/>
    <property type="match status" value="1"/>
</dbReference>
<evidence type="ECO:0000256" key="3">
    <source>
        <dbReference type="ARBA" id="ARBA00022741"/>
    </source>
</evidence>
<dbReference type="InterPro" id="IPR023214">
    <property type="entry name" value="HAD_sf"/>
</dbReference>
<dbReference type="Gene3D" id="3.40.50.1000">
    <property type="entry name" value="HAD superfamily/HAD-like"/>
    <property type="match status" value="1"/>
</dbReference>
<dbReference type="OrthoDB" id="9908652at2759"/>
<evidence type="ECO:0000256" key="6">
    <source>
        <dbReference type="ARBA" id="ARBA00022967"/>
    </source>
</evidence>
<keyword evidence="8" id="KW-1185">Reference proteome</keyword>
<organism evidence="7 8">
    <name type="scientific">Aquarana catesbeiana</name>
    <name type="common">American bullfrog</name>
    <name type="synonym">Rana catesbeiana</name>
    <dbReference type="NCBI Taxonomy" id="8400"/>
    <lineage>
        <taxon>Eukaryota</taxon>
        <taxon>Metazoa</taxon>
        <taxon>Chordata</taxon>
        <taxon>Craniata</taxon>
        <taxon>Vertebrata</taxon>
        <taxon>Euteleostomi</taxon>
        <taxon>Amphibia</taxon>
        <taxon>Batrachia</taxon>
        <taxon>Anura</taxon>
        <taxon>Neobatrachia</taxon>
        <taxon>Ranoidea</taxon>
        <taxon>Ranidae</taxon>
        <taxon>Aquarana</taxon>
    </lineage>
</organism>
<dbReference type="GO" id="GO:0006874">
    <property type="term" value="P:intracellular calcium ion homeostasis"/>
    <property type="evidence" value="ECO:0007669"/>
    <property type="project" value="TreeGrafter"/>
</dbReference>
<dbReference type="InterPro" id="IPR006544">
    <property type="entry name" value="P-type_TPase_V"/>
</dbReference>
<dbReference type="AlphaFoldDB" id="A0A2G9RH18"/>